<dbReference type="PANTHER" id="PTHR30055:SF223">
    <property type="entry name" value="HTH-TYPE TRANSCRIPTIONAL REGULATOR UIDR"/>
    <property type="match status" value="1"/>
</dbReference>
<dbReference type="Pfam" id="PF00440">
    <property type="entry name" value="TetR_N"/>
    <property type="match status" value="1"/>
</dbReference>
<dbReference type="InterPro" id="IPR009057">
    <property type="entry name" value="Homeodomain-like_sf"/>
</dbReference>
<reference evidence="4 5" key="1">
    <citation type="submission" date="2019-12" db="EMBL/GenBank/DDBJ databases">
        <title>Nocardia sp. nov. ET3-3 isolated from soil.</title>
        <authorList>
            <person name="Kanchanasin P."/>
            <person name="Tanasupawat S."/>
            <person name="Yuki M."/>
            <person name="Kudo T."/>
        </authorList>
    </citation>
    <scope>NUCLEOTIDE SEQUENCE [LARGE SCALE GENOMIC DNA]</scope>
    <source>
        <strain evidence="4 5">ET3-3</strain>
    </source>
</reference>
<dbReference type="PANTHER" id="PTHR30055">
    <property type="entry name" value="HTH-TYPE TRANSCRIPTIONAL REGULATOR RUTR"/>
    <property type="match status" value="1"/>
</dbReference>
<evidence type="ECO:0000256" key="2">
    <source>
        <dbReference type="PROSITE-ProRule" id="PRU00335"/>
    </source>
</evidence>
<dbReference type="Gene3D" id="1.10.357.10">
    <property type="entry name" value="Tetracycline Repressor, domain 2"/>
    <property type="match status" value="1"/>
</dbReference>
<dbReference type="Gene3D" id="1.10.10.60">
    <property type="entry name" value="Homeodomain-like"/>
    <property type="match status" value="1"/>
</dbReference>
<feature type="domain" description="HTH tetR-type" evidence="3">
    <location>
        <begin position="27"/>
        <end position="87"/>
    </location>
</feature>
<sequence>MWIQYWGWYVPLSRRWTVAARRSEKSAETEHALKAAARRLFAERGYLNTKITDITAAAGRAAGSFYNHFASKEELLQALLKDLADESDTSSEDPAHSADFTDPESVRFHVASYWAFARKNWPVLRAVQQAALVNDDFARIAARFGTEQRDEVADHLDGFAPAGLRLPGPADASLAMMFLSASGLLQAVEEGGLTLTDAEAVDALTRFVYRGLTGRDID</sequence>
<evidence type="ECO:0000259" key="3">
    <source>
        <dbReference type="PROSITE" id="PS50977"/>
    </source>
</evidence>
<evidence type="ECO:0000313" key="4">
    <source>
        <dbReference type="EMBL" id="MVU77994.1"/>
    </source>
</evidence>
<dbReference type="InterPro" id="IPR050109">
    <property type="entry name" value="HTH-type_TetR-like_transc_reg"/>
</dbReference>
<dbReference type="InterPro" id="IPR001647">
    <property type="entry name" value="HTH_TetR"/>
</dbReference>
<dbReference type="SUPFAM" id="SSF48498">
    <property type="entry name" value="Tetracyclin repressor-like, C-terminal domain"/>
    <property type="match status" value="1"/>
</dbReference>
<accession>A0A7K1UUG8</accession>
<protein>
    <submittedName>
        <fullName evidence="4">TetR family transcriptional regulator</fullName>
    </submittedName>
</protein>
<dbReference type="EMBL" id="WRPP01000002">
    <property type="protein sequence ID" value="MVU77994.1"/>
    <property type="molecule type" value="Genomic_DNA"/>
</dbReference>
<dbReference type="InterPro" id="IPR036271">
    <property type="entry name" value="Tet_transcr_reg_TetR-rel_C_sf"/>
</dbReference>
<evidence type="ECO:0000313" key="5">
    <source>
        <dbReference type="Proteomes" id="UP000466794"/>
    </source>
</evidence>
<proteinExistence type="predicted"/>
<feature type="DNA-binding region" description="H-T-H motif" evidence="2">
    <location>
        <begin position="50"/>
        <end position="69"/>
    </location>
</feature>
<dbReference type="GO" id="GO:0000976">
    <property type="term" value="F:transcription cis-regulatory region binding"/>
    <property type="evidence" value="ECO:0007669"/>
    <property type="project" value="TreeGrafter"/>
</dbReference>
<keyword evidence="1 2" id="KW-0238">DNA-binding</keyword>
<comment type="caution">
    <text evidence="4">The sequence shown here is derived from an EMBL/GenBank/DDBJ whole genome shotgun (WGS) entry which is preliminary data.</text>
</comment>
<evidence type="ECO:0000256" key="1">
    <source>
        <dbReference type="ARBA" id="ARBA00023125"/>
    </source>
</evidence>
<dbReference type="Proteomes" id="UP000466794">
    <property type="component" value="Unassembled WGS sequence"/>
</dbReference>
<organism evidence="4 5">
    <name type="scientific">Nocardia terrae</name>
    <dbReference type="NCBI Taxonomy" id="2675851"/>
    <lineage>
        <taxon>Bacteria</taxon>
        <taxon>Bacillati</taxon>
        <taxon>Actinomycetota</taxon>
        <taxon>Actinomycetes</taxon>
        <taxon>Mycobacteriales</taxon>
        <taxon>Nocardiaceae</taxon>
        <taxon>Nocardia</taxon>
    </lineage>
</organism>
<dbReference type="AlphaFoldDB" id="A0A7K1UUG8"/>
<keyword evidence="5" id="KW-1185">Reference proteome</keyword>
<gene>
    <name evidence="4" type="ORF">GPX89_12140</name>
</gene>
<dbReference type="PROSITE" id="PS50977">
    <property type="entry name" value="HTH_TETR_2"/>
    <property type="match status" value="1"/>
</dbReference>
<name>A0A7K1UUG8_9NOCA</name>
<dbReference type="PRINTS" id="PR00455">
    <property type="entry name" value="HTHTETR"/>
</dbReference>
<dbReference type="GO" id="GO:0003700">
    <property type="term" value="F:DNA-binding transcription factor activity"/>
    <property type="evidence" value="ECO:0007669"/>
    <property type="project" value="TreeGrafter"/>
</dbReference>
<dbReference type="SUPFAM" id="SSF46689">
    <property type="entry name" value="Homeodomain-like"/>
    <property type="match status" value="1"/>
</dbReference>